<proteinExistence type="predicted"/>
<reference evidence="3" key="1">
    <citation type="submission" date="2019-09" db="UniProtKB">
        <authorList>
            <consortium name="WormBaseParasite"/>
        </authorList>
    </citation>
    <scope>IDENTIFICATION</scope>
</reference>
<organism evidence="2 3">
    <name type="scientific">Heligmosomoides polygyrus</name>
    <name type="common">Parasitic roundworm</name>
    <dbReference type="NCBI Taxonomy" id="6339"/>
    <lineage>
        <taxon>Eukaryota</taxon>
        <taxon>Metazoa</taxon>
        <taxon>Ecdysozoa</taxon>
        <taxon>Nematoda</taxon>
        <taxon>Chromadorea</taxon>
        <taxon>Rhabditida</taxon>
        <taxon>Rhabditina</taxon>
        <taxon>Rhabditomorpha</taxon>
        <taxon>Strongyloidea</taxon>
        <taxon>Heligmosomidae</taxon>
        <taxon>Heligmosomoides</taxon>
    </lineage>
</organism>
<dbReference type="SUPFAM" id="SSF49562">
    <property type="entry name" value="C2 domain (Calcium/lipid-binding domain, CaLB)"/>
    <property type="match status" value="1"/>
</dbReference>
<evidence type="ECO:0000259" key="1">
    <source>
        <dbReference type="PROSITE" id="PS50004"/>
    </source>
</evidence>
<name>A0A183GSY3_HELPZ</name>
<evidence type="ECO:0000313" key="3">
    <source>
        <dbReference type="WBParaSite" id="HPBE_0002580301-mRNA-1"/>
    </source>
</evidence>
<accession>A0A183GSY3</accession>
<dbReference type="InterPro" id="IPR000008">
    <property type="entry name" value="C2_dom"/>
</dbReference>
<dbReference type="AlphaFoldDB" id="A0A183GSY3"/>
<dbReference type="PROSITE" id="PS50004">
    <property type="entry name" value="C2"/>
    <property type="match status" value="1"/>
</dbReference>
<keyword evidence="2" id="KW-1185">Reference proteome</keyword>
<dbReference type="Gene3D" id="2.60.40.150">
    <property type="entry name" value="C2 domain"/>
    <property type="match status" value="1"/>
</dbReference>
<sequence>LHDLHGRRVALLANSGRSSRLGRVLRAKHEKSSKNRSVLLLINGSCYALVSSFRGRKKDSVKLLSVDSNKEIYKRKTGVVKGSVDPVFDNHFEFDVDKADIQNYRLRISVKDDTNYGAFSAKPVIGQVSNSLEALQNGQDNLLFKENSA</sequence>
<dbReference type="Pfam" id="PF00168">
    <property type="entry name" value="C2"/>
    <property type="match status" value="1"/>
</dbReference>
<protein>
    <submittedName>
        <fullName evidence="3">C2 domain-containing protein</fullName>
    </submittedName>
</protein>
<dbReference type="InterPro" id="IPR035892">
    <property type="entry name" value="C2_domain_sf"/>
</dbReference>
<feature type="domain" description="C2" evidence="1">
    <location>
        <begin position="20"/>
        <end position="145"/>
    </location>
</feature>
<evidence type="ECO:0000313" key="2">
    <source>
        <dbReference type="Proteomes" id="UP000050761"/>
    </source>
</evidence>
<dbReference type="WBParaSite" id="HPBE_0002580301-mRNA-1">
    <property type="protein sequence ID" value="HPBE_0002580301-mRNA-1"/>
    <property type="gene ID" value="HPBE_0002580301"/>
</dbReference>
<dbReference type="SMART" id="SM00239">
    <property type="entry name" value="C2"/>
    <property type="match status" value="1"/>
</dbReference>
<dbReference type="Proteomes" id="UP000050761">
    <property type="component" value="Unassembled WGS sequence"/>
</dbReference>